<protein>
    <recommendedName>
        <fullName evidence="12">DNA 3'-5' helicase</fullName>
        <ecNumber evidence="12">5.6.2.4</ecNumber>
    </recommendedName>
    <alternativeName>
        <fullName evidence="13">DNA 3'-5' helicase II</fullName>
    </alternativeName>
</protein>
<dbReference type="PROSITE" id="PS51217">
    <property type="entry name" value="UVRD_HELICASE_CTER"/>
    <property type="match status" value="1"/>
</dbReference>
<dbReference type="SUPFAM" id="SSF52540">
    <property type="entry name" value="P-loop containing nucleoside triphosphate hydrolases"/>
    <property type="match status" value="1"/>
</dbReference>
<keyword evidence="7 15" id="KW-0067">ATP-binding</keyword>
<proteinExistence type="predicted"/>
<keyword evidence="4 15" id="KW-0378">Hydrolase</keyword>
<evidence type="ECO:0000313" key="20">
    <source>
        <dbReference type="Proteomes" id="UP000433104"/>
    </source>
</evidence>
<dbReference type="GO" id="GO:0000725">
    <property type="term" value="P:recombinational repair"/>
    <property type="evidence" value="ECO:0007669"/>
    <property type="project" value="TreeGrafter"/>
</dbReference>
<comment type="catalytic activity">
    <reaction evidence="14">
        <text>ATP + H2O = ADP + phosphate + H(+)</text>
        <dbReference type="Rhea" id="RHEA:13065"/>
        <dbReference type="ChEBI" id="CHEBI:15377"/>
        <dbReference type="ChEBI" id="CHEBI:15378"/>
        <dbReference type="ChEBI" id="CHEBI:30616"/>
        <dbReference type="ChEBI" id="CHEBI:43474"/>
        <dbReference type="ChEBI" id="CHEBI:456216"/>
        <dbReference type="EC" id="5.6.2.4"/>
    </reaction>
</comment>
<evidence type="ECO:0000256" key="8">
    <source>
        <dbReference type="ARBA" id="ARBA00023125"/>
    </source>
</evidence>
<evidence type="ECO:0000256" key="5">
    <source>
        <dbReference type="ARBA" id="ARBA00022806"/>
    </source>
</evidence>
<dbReference type="GO" id="GO:0004527">
    <property type="term" value="F:exonuclease activity"/>
    <property type="evidence" value="ECO:0007669"/>
    <property type="project" value="UniProtKB-KW"/>
</dbReference>
<feature type="region of interest" description="Disordered" evidence="16">
    <location>
        <begin position="949"/>
        <end position="974"/>
    </location>
</feature>
<accession>A0A844ZHB7</accession>
<evidence type="ECO:0000259" key="18">
    <source>
        <dbReference type="PROSITE" id="PS51217"/>
    </source>
</evidence>
<dbReference type="InterPro" id="IPR038726">
    <property type="entry name" value="PDDEXK_AddAB-type"/>
</dbReference>
<evidence type="ECO:0000256" key="14">
    <source>
        <dbReference type="ARBA" id="ARBA00048988"/>
    </source>
</evidence>
<dbReference type="Proteomes" id="UP000433104">
    <property type="component" value="Unassembled WGS sequence"/>
</dbReference>
<dbReference type="InterPro" id="IPR011604">
    <property type="entry name" value="PDDEXK-like_dom_sf"/>
</dbReference>
<keyword evidence="10" id="KW-0413">Isomerase</keyword>
<evidence type="ECO:0000313" key="19">
    <source>
        <dbReference type="EMBL" id="MXO85119.1"/>
    </source>
</evidence>
<dbReference type="PANTHER" id="PTHR11070">
    <property type="entry name" value="UVRD / RECB / PCRA DNA HELICASE FAMILY MEMBER"/>
    <property type="match status" value="1"/>
</dbReference>
<dbReference type="InterPro" id="IPR027417">
    <property type="entry name" value="P-loop_NTPase"/>
</dbReference>
<dbReference type="SUPFAM" id="SSF52980">
    <property type="entry name" value="Restriction endonuclease-like"/>
    <property type="match status" value="1"/>
</dbReference>
<reference evidence="19 20" key="1">
    <citation type="submission" date="2019-12" db="EMBL/GenBank/DDBJ databases">
        <title>Genomic-based taxomic classification of the family Erythrobacteraceae.</title>
        <authorList>
            <person name="Xu L."/>
        </authorList>
    </citation>
    <scope>NUCLEOTIDE SEQUENCE [LARGE SCALE GENOMIC DNA]</scope>
    <source>
        <strain evidence="19 20">MCCC 1A09962</strain>
    </source>
</reference>
<keyword evidence="1" id="KW-0540">Nuclease</keyword>
<comment type="caution">
    <text evidence="19">The sequence shown here is derived from an EMBL/GenBank/DDBJ whole genome shotgun (WGS) entry which is preliminary data.</text>
</comment>
<keyword evidence="8" id="KW-0238">DNA-binding</keyword>
<keyword evidence="9" id="KW-0234">DNA repair</keyword>
<dbReference type="EC" id="5.6.2.4" evidence="12"/>
<dbReference type="RefSeq" id="WP_160681548.1">
    <property type="nucleotide sequence ID" value="NZ_WTYW01000001.1"/>
</dbReference>
<evidence type="ECO:0000256" key="2">
    <source>
        <dbReference type="ARBA" id="ARBA00022741"/>
    </source>
</evidence>
<evidence type="ECO:0000256" key="11">
    <source>
        <dbReference type="ARBA" id="ARBA00034617"/>
    </source>
</evidence>
<keyword evidence="20" id="KW-1185">Reference proteome</keyword>
<dbReference type="EMBL" id="WTYW01000001">
    <property type="protein sequence ID" value="MXO85119.1"/>
    <property type="molecule type" value="Genomic_DNA"/>
</dbReference>
<dbReference type="OrthoDB" id="9810135at2"/>
<evidence type="ECO:0000256" key="1">
    <source>
        <dbReference type="ARBA" id="ARBA00022722"/>
    </source>
</evidence>
<evidence type="ECO:0000256" key="7">
    <source>
        <dbReference type="ARBA" id="ARBA00022840"/>
    </source>
</evidence>
<dbReference type="GO" id="GO:0003677">
    <property type="term" value="F:DNA binding"/>
    <property type="evidence" value="ECO:0007669"/>
    <property type="project" value="UniProtKB-KW"/>
</dbReference>
<name>A0A844ZHB7_9SPHN</name>
<dbReference type="PANTHER" id="PTHR11070:SF2">
    <property type="entry name" value="ATP-DEPENDENT DNA HELICASE SRS2"/>
    <property type="match status" value="1"/>
</dbReference>
<sequence>MSGQVYRLEGAQRDAIDPRESVWLSASAGTGKTQVLSARVLRLLLRPDTRPEQLLCLTFTKAGAAEMAVRVNSVLARWVRLPETELAAELSNIGAPIDPASLDRARSLFASVLDCPGGGLRIDTIHAFAQYLLASFPEEARLMPGTSAMDDRERDLLSREVLGDLVEEARRSGDPVFAAIETISRSKGPDAVLRWLMRCTAAQDLWTGPGGWSPPMRPRAARLLGLPADLTQEDLAERCGDGAFPIAQVREIERIARDWNTKTGTNIADFLSEWLALDPAERLDRLGGFYGTALTKAGTPVAALAKRSETYERAVEEIKAGLEAIGETAAFIDFADTLAPTLELGRRFALRWDEAKAREGLIDFDDQIRRAARLLGDASMAAWIRYKMDRQFDHVLIDEAQDTNSAQWDIVFGLIDDFYAGLGAREGKVRTIFTVGDYKQAIFGFQGTSPRNFEAAKRKVAERMAAAANNAALLRDAPEPRYLKDFELERSYRTSSHILDFVDRAIAEIGPESFGLSDGEVEHVGEGRPGIVALWNTVKDGVSEDDDREDEEGGENWLSRHDRKMADKIARQVARWMTDEPFELAKDQARRATPGDVMVLVRKRRELASLIVARLYAHGVPVAGVDRLRLGNPLAVKDLMAAIRFAVQPNDDLNLANLLVSPLCGWSQEDLLTHGYRPDGVRLWDHLRKSEQPVVTRTVEELRNILARADFSTPQALLHYILVGPMKGRAALIARLGSEANDPIDELLNAAQSYAGSHIVSLQGFIQWFDAGEGELKREAGEGGDQVRVMTVHGSKGLQAPIVILADAAGKPSEPGDLLLEERLADGTTKSVPIPRPAKEQRVGPLLTAIEEANALEMEEHWRLLYVAMTRAEEALFIGGSLGPRDKGEAPENSWYKKLKPLFEDNALEDPIWGSRWEIGQRAKPSATQQKQAEEVAFAFPEWVRRPVGAEPRPPRPLSPSALGQAEPSFPPLKPDERAAAALRGTLIHKLLERLPDVPEGGRSELVRNWLARHGEEFTVEEREEIGEQALSLLGDARFADLFGENSLAEVPFSAIVEGRVVIGTVDRLVLTDEYVRIVDYKTTRRPPSDLSEIPEATIEQMAAYAAALKAIYPDRAIEVHLVYTHAPKTFVLPYDMLEAAQAGFAGE</sequence>
<evidence type="ECO:0000256" key="16">
    <source>
        <dbReference type="SAM" id="MobiDB-lite"/>
    </source>
</evidence>
<evidence type="ECO:0000256" key="3">
    <source>
        <dbReference type="ARBA" id="ARBA00022763"/>
    </source>
</evidence>
<evidence type="ECO:0000256" key="4">
    <source>
        <dbReference type="ARBA" id="ARBA00022801"/>
    </source>
</evidence>
<dbReference type="InterPro" id="IPR011335">
    <property type="entry name" value="Restrct_endonuc-II-like"/>
</dbReference>
<dbReference type="Pfam" id="PF00580">
    <property type="entry name" value="UvrD-helicase"/>
    <property type="match status" value="1"/>
</dbReference>
<dbReference type="InterPro" id="IPR000212">
    <property type="entry name" value="DNA_helicase_UvrD/REP"/>
</dbReference>
<dbReference type="InterPro" id="IPR014017">
    <property type="entry name" value="DNA_helicase_UvrD-like_C"/>
</dbReference>
<dbReference type="GO" id="GO:0033202">
    <property type="term" value="C:DNA helicase complex"/>
    <property type="evidence" value="ECO:0007669"/>
    <property type="project" value="TreeGrafter"/>
</dbReference>
<organism evidence="19 20">
    <name type="scientific">Parapontixanthobacter aurantiacus</name>
    <dbReference type="NCBI Taxonomy" id="1463599"/>
    <lineage>
        <taxon>Bacteria</taxon>
        <taxon>Pseudomonadati</taxon>
        <taxon>Pseudomonadota</taxon>
        <taxon>Alphaproteobacteria</taxon>
        <taxon>Sphingomonadales</taxon>
        <taxon>Erythrobacteraceae</taxon>
        <taxon>Parapontixanthobacter</taxon>
    </lineage>
</organism>
<dbReference type="InterPro" id="IPR014151">
    <property type="entry name" value="DNA_helicase_AddA"/>
</dbReference>
<dbReference type="GO" id="GO:0005524">
    <property type="term" value="F:ATP binding"/>
    <property type="evidence" value="ECO:0007669"/>
    <property type="project" value="UniProtKB-UniRule"/>
</dbReference>
<dbReference type="Pfam" id="PF13361">
    <property type="entry name" value="UvrD_C"/>
    <property type="match status" value="1"/>
</dbReference>
<dbReference type="Gene3D" id="3.40.50.300">
    <property type="entry name" value="P-loop containing nucleotide triphosphate hydrolases"/>
    <property type="match status" value="4"/>
</dbReference>
<evidence type="ECO:0000256" key="12">
    <source>
        <dbReference type="ARBA" id="ARBA00034808"/>
    </source>
</evidence>
<evidence type="ECO:0000259" key="17">
    <source>
        <dbReference type="PROSITE" id="PS51198"/>
    </source>
</evidence>
<dbReference type="NCBIfam" id="TIGR02784">
    <property type="entry name" value="addA_alphas"/>
    <property type="match status" value="1"/>
</dbReference>
<dbReference type="AlphaFoldDB" id="A0A844ZHB7"/>
<dbReference type="InterPro" id="IPR014016">
    <property type="entry name" value="UvrD-like_ATP-bd"/>
</dbReference>
<feature type="domain" description="UvrD-like helicase C-terminal" evidence="18">
    <location>
        <begin position="529"/>
        <end position="797"/>
    </location>
</feature>
<feature type="binding site" evidence="15">
    <location>
        <begin position="26"/>
        <end position="33"/>
    </location>
    <ligand>
        <name>ATP</name>
        <dbReference type="ChEBI" id="CHEBI:30616"/>
    </ligand>
</feature>
<dbReference type="GO" id="GO:0043138">
    <property type="term" value="F:3'-5' DNA helicase activity"/>
    <property type="evidence" value="ECO:0007669"/>
    <property type="project" value="UniProtKB-EC"/>
</dbReference>
<evidence type="ECO:0000256" key="10">
    <source>
        <dbReference type="ARBA" id="ARBA00023235"/>
    </source>
</evidence>
<dbReference type="Pfam" id="PF12705">
    <property type="entry name" value="PDDEXK_1"/>
    <property type="match status" value="1"/>
</dbReference>
<dbReference type="Gene3D" id="3.90.320.10">
    <property type="match status" value="1"/>
</dbReference>
<evidence type="ECO:0000256" key="13">
    <source>
        <dbReference type="ARBA" id="ARBA00034923"/>
    </source>
</evidence>
<dbReference type="GO" id="GO:0005829">
    <property type="term" value="C:cytosol"/>
    <property type="evidence" value="ECO:0007669"/>
    <property type="project" value="TreeGrafter"/>
</dbReference>
<evidence type="ECO:0000256" key="6">
    <source>
        <dbReference type="ARBA" id="ARBA00022839"/>
    </source>
</evidence>
<feature type="domain" description="UvrD-like helicase ATP-binding" evidence="17">
    <location>
        <begin position="5"/>
        <end position="495"/>
    </location>
</feature>
<keyword evidence="2 15" id="KW-0547">Nucleotide-binding</keyword>
<evidence type="ECO:0000256" key="9">
    <source>
        <dbReference type="ARBA" id="ARBA00023204"/>
    </source>
</evidence>
<dbReference type="PROSITE" id="PS51198">
    <property type="entry name" value="UVRD_HELICASE_ATP_BIND"/>
    <property type="match status" value="1"/>
</dbReference>
<comment type="catalytic activity">
    <reaction evidence="11">
        <text>Couples ATP hydrolysis with the unwinding of duplex DNA by translocating in the 3'-5' direction.</text>
        <dbReference type="EC" id="5.6.2.4"/>
    </reaction>
</comment>
<gene>
    <name evidence="19" type="primary">addA</name>
    <name evidence="19" type="ORF">GRI38_03645</name>
</gene>
<keyword evidence="6" id="KW-0269">Exonuclease</keyword>
<dbReference type="Gene3D" id="1.10.486.10">
    <property type="entry name" value="PCRA, domain 4"/>
    <property type="match status" value="1"/>
</dbReference>
<keyword evidence="5 15" id="KW-0347">Helicase</keyword>
<keyword evidence="3" id="KW-0227">DNA damage</keyword>
<evidence type="ECO:0000256" key="15">
    <source>
        <dbReference type="PROSITE-ProRule" id="PRU00560"/>
    </source>
</evidence>